<feature type="compositionally biased region" description="Basic and acidic residues" evidence="3">
    <location>
        <begin position="132"/>
        <end position="141"/>
    </location>
</feature>
<evidence type="ECO:0000313" key="6">
    <source>
        <dbReference type="EMBL" id="KAK7094050.1"/>
    </source>
</evidence>
<evidence type="ECO:0000256" key="2">
    <source>
        <dbReference type="ARBA" id="ARBA00044802"/>
    </source>
</evidence>
<feature type="compositionally biased region" description="Basic and acidic residues" evidence="3">
    <location>
        <begin position="48"/>
        <end position="65"/>
    </location>
</feature>
<dbReference type="InterPro" id="IPR024642">
    <property type="entry name" value="SUZ-C"/>
</dbReference>
<dbReference type="Pfam" id="PF12901">
    <property type="entry name" value="SUZ-C"/>
    <property type="match status" value="1"/>
</dbReference>
<dbReference type="AlphaFoldDB" id="A0AAN9AVD4"/>
<protein>
    <recommendedName>
        <fullName evidence="2">SUZ RNA-binding domain-containing</fullName>
    </recommendedName>
</protein>
<evidence type="ECO:0000256" key="3">
    <source>
        <dbReference type="SAM" id="MobiDB-lite"/>
    </source>
</evidence>
<proteinExistence type="inferred from homology"/>
<organism evidence="6 7">
    <name type="scientific">Littorina saxatilis</name>
    <dbReference type="NCBI Taxonomy" id="31220"/>
    <lineage>
        <taxon>Eukaryota</taxon>
        <taxon>Metazoa</taxon>
        <taxon>Spiralia</taxon>
        <taxon>Lophotrochozoa</taxon>
        <taxon>Mollusca</taxon>
        <taxon>Gastropoda</taxon>
        <taxon>Caenogastropoda</taxon>
        <taxon>Littorinimorpha</taxon>
        <taxon>Littorinoidea</taxon>
        <taxon>Littorinidae</taxon>
        <taxon>Littorina</taxon>
    </lineage>
</organism>
<reference evidence="6 7" key="1">
    <citation type="submission" date="2024-02" db="EMBL/GenBank/DDBJ databases">
        <title>Chromosome-scale genome assembly of the rough periwinkle Littorina saxatilis.</title>
        <authorList>
            <person name="De Jode A."/>
            <person name="Faria R."/>
            <person name="Formenti G."/>
            <person name="Sims Y."/>
            <person name="Smith T.P."/>
            <person name="Tracey A."/>
            <person name="Wood J.M.D."/>
            <person name="Zagrodzka Z.B."/>
            <person name="Johannesson K."/>
            <person name="Butlin R.K."/>
            <person name="Leder E.H."/>
        </authorList>
    </citation>
    <scope>NUCLEOTIDE SEQUENCE [LARGE SCALE GENOMIC DNA]</scope>
    <source>
        <strain evidence="6">Snail1</strain>
        <tissue evidence="6">Muscle</tissue>
    </source>
</reference>
<dbReference type="PROSITE" id="PS51938">
    <property type="entry name" value="SUZ_C"/>
    <property type="match status" value="1"/>
</dbReference>
<dbReference type="InterPro" id="IPR024771">
    <property type="entry name" value="SUZ"/>
</dbReference>
<feature type="domain" description="SUZ" evidence="4">
    <location>
        <begin position="40"/>
        <end position="105"/>
    </location>
</feature>
<keyword evidence="7" id="KW-1185">Reference proteome</keyword>
<dbReference type="PROSITE" id="PS51673">
    <property type="entry name" value="SUZ"/>
    <property type="match status" value="1"/>
</dbReference>
<dbReference type="InterPro" id="IPR039228">
    <property type="entry name" value="SZRD1"/>
</dbReference>
<dbReference type="PANTHER" id="PTHR31796:SF2">
    <property type="entry name" value="SUZ DOMAIN-CONTAINING PROTEIN 1"/>
    <property type="match status" value="1"/>
</dbReference>
<feature type="compositionally biased region" description="Polar residues" evidence="3">
    <location>
        <begin position="116"/>
        <end position="131"/>
    </location>
</feature>
<name>A0AAN9AVD4_9CAEN</name>
<evidence type="ECO:0000256" key="1">
    <source>
        <dbReference type="ARBA" id="ARBA00007124"/>
    </source>
</evidence>
<dbReference type="Pfam" id="PF12752">
    <property type="entry name" value="SUZ"/>
    <property type="match status" value="1"/>
</dbReference>
<feature type="region of interest" description="Disordered" evidence="3">
    <location>
        <begin position="104"/>
        <end position="164"/>
    </location>
</feature>
<evidence type="ECO:0000259" key="4">
    <source>
        <dbReference type="PROSITE" id="PS51673"/>
    </source>
</evidence>
<accession>A0AAN9AVD4</accession>
<feature type="domain" description="SUZ-C" evidence="5">
    <location>
        <begin position="127"/>
        <end position="164"/>
    </location>
</feature>
<comment type="caution">
    <text evidence="6">The sequence shown here is derived from an EMBL/GenBank/DDBJ whole genome shotgun (WGS) entry which is preliminary data.</text>
</comment>
<dbReference type="PANTHER" id="PTHR31796">
    <property type="entry name" value="SUZ DOMAIN-CONTAINING PROTEIN 1"/>
    <property type="match status" value="1"/>
</dbReference>
<evidence type="ECO:0000313" key="7">
    <source>
        <dbReference type="Proteomes" id="UP001374579"/>
    </source>
</evidence>
<evidence type="ECO:0000259" key="5">
    <source>
        <dbReference type="PROSITE" id="PS51938"/>
    </source>
</evidence>
<sequence>MMAENCRDVLDSWEDQVDSGILDERLKQISVSNSTDAARAQPVMMQEDTGRTEYKPQLRILRREPNSNSVGNSPRVATAKKPMKTLEQREAEYAEARMRIFGEAAEQELEAEPNSDDSNSLGAENCVQATSEKPRMNKVEVKSGNSIIRQPKGPDGSKGFNSDR</sequence>
<feature type="compositionally biased region" description="Acidic residues" evidence="3">
    <location>
        <begin position="105"/>
        <end position="115"/>
    </location>
</feature>
<comment type="similarity">
    <text evidence="1">Belongs to the SZRD1 family.</text>
</comment>
<dbReference type="EMBL" id="JBAMIC010000019">
    <property type="protein sequence ID" value="KAK7094050.1"/>
    <property type="molecule type" value="Genomic_DNA"/>
</dbReference>
<dbReference type="Proteomes" id="UP001374579">
    <property type="component" value="Unassembled WGS sequence"/>
</dbReference>
<feature type="region of interest" description="Disordered" evidence="3">
    <location>
        <begin position="33"/>
        <end position="85"/>
    </location>
</feature>
<gene>
    <name evidence="6" type="ORF">V1264_007724</name>
</gene>